<dbReference type="PROSITE" id="PS50943">
    <property type="entry name" value="HTH_CROC1"/>
    <property type="match status" value="1"/>
</dbReference>
<dbReference type="Gene3D" id="1.10.260.40">
    <property type="entry name" value="lambda repressor-like DNA-binding domains"/>
    <property type="match status" value="1"/>
</dbReference>
<dbReference type="InterPro" id="IPR010982">
    <property type="entry name" value="Lambda_DNA-bd_dom_sf"/>
</dbReference>
<dbReference type="SUPFAM" id="SSF47413">
    <property type="entry name" value="lambda repressor-like DNA-binding domains"/>
    <property type="match status" value="1"/>
</dbReference>
<dbReference type="RefSeq" id="WP_379046319.1">
    <property type="nucleotide sequence ID" value="NZ_JBHSKW010000058.1"/>
</dbReference>
<reference evidence="4" key="1">
    <citation type="journal article" date="2019" name="Int. J. Syst. Evol. Microbiol.">
        <title>The Global Catalogue of Microorganisms (GCM) 10K type strain sequencing project: providing services to taxonomists for standard genome sequencing and annotation.</title>
        <authorList>
            <consortium name="The Broad Institute Genomics Platform"/>
            <consortium name="The Broad Institute Genome Sequencing Center for Infectious Disease"/>
            <person name="Wu L."/>
            <person name="Ma J."/>
        </authorList>
    </citation>
    <scope>NUCLEOTIDE SEQUENCE [LARGE SCALE GENOMIC DNA]</scope>
    <source>
        <strain evidence="4">KCTC 42456</strain>
    </source>
</reference>
<dbReference type="CDD" id="cd00093">
    <property type="entry name" value="HTH_XRE"/>
    <property type="match status" value="1"/>
</dbReference>
<sequence>MNDKSYNNLVASTDKAITTQMGKFVQHHRVKQNRSQDDVSAAAGISRSTLSLLEKDGQTSLNTFIRVLRVLDLLYVINNFEVSDEISPLAYAKMKKKSRKRASKKSNIINNTLNDSEELSW</sequence>
<evidence type="ECO:0000256" key="1">
    <source>
        <dbReference type="SAM" id="MobiDB-lite"/>
    </source>
</evidence>
<evidence type="ECO:0000313" key="4">
    <source>
        <dbReference type="Proteomes" id="UP001597546"/>
    </source>
</evidence>
<keyword evidence="4" id="KW-1185">Reference proteome</keyword>
<dbReference type="SMART" id="SM00530">
    <property type="entry name" value="HTH_XRE"/>
    <property type="match status" value="1"/>
</dbReference>
<evidence type="ECO:0000259" key="2">
    <source>
        <dbReference type="PROSITE" id="PS50943"/>
    </source>
</evidence>
<evidence type="ECO:0000313" key="3">
    <source>
        <dbReference type="EMBL" id="MFD2733331.1"/>
    </source>
</evidence>
<name>A0ABW5TVN6_9SPHI</name>
<proteinExistence type="predicted"/>
<dbReference type="InterPro" id="IPR001387">
    <property type="entry name" value="Cro/C1-type_HTH"/>
</dbReference>
<gene>
    <name evidence="3" type="ORF">ACFSSE_16595</name>
</gene>
<organism evidence="3 4">
    <name type="scientific">Pedobacter alpinus</name>
    <dbReference type="NCBI Taxonomy" id="1590643"/>
    <lineage>
        <taxon>Bacteria</taxon>
        <taxon>Pseudomonadati</taxon>
        <taxon>Bacteroidota</taxon>
        <taxon>Sphingobacteriia</taxon>
        <taxon>Sphingobacteriales</taxon>
        <taxon>Sphingobacteriaceae</taxon>
        <taxon>Pedobacter</taxon>
    </lineage>
</organism>
<dbReference type="EMBL" id="JBHULV010000052">
    <property type="protein sequence ID" value="MFD2733331.1"/>
    <property type="molecule type" value="Genomic_DNA"/>
</dbReference>
<feature type="domain" description="HTH cro/C1-type" evidence="2">
    <location>
        <begin position="25"/>
        <end position="77"/>
    </location>
</feature>
<feature type="region of interest" description="Disordered" evidence="1">
    <location>
        <begin position="101"/>
        <end position="121"/>
    </location>
</feature>
<comment type="caution">
    <text evidence="3">The sequence shown here is derived from an EMBL/GenBank/DDBJ whole genome shotgun (WGS) entry which is preliminary data.</text>
</comment>
<accession>A0ABW5TVN6</accession>
<dbReference type="Pfam" id="PF01381">
    <property type="entry name" value="HTH_3"/>
    <property type="match status" value="1"/>
</dbReference>
<protein>
    <submittedName>
        <fullName evidence="3">Helix-turn-helix domain-containing protein</fullName>
    </submittedName>
</protein>
<dbReference type="Proteomes" id="UP001597546">
    <property type="component" value="Unassembled WGS sequence"/>
</dbReference>